<name>A0ABT3T5R1_9GAMM</name>
<organism evidence="3 4">
    <name type="scientific">Candidatus Marimicrobium litorale</name>
    <dbReference type="NCBI Taxonomy" id="2518991"/>
    <lineage>
        <taxon>Bacteria</taxon>
        <taxon>Pseudomonadati</taxon>
        <taxon>Pseudomonadota</taxon>
        <taxon>Gammaproteobacteria</taxon>
        <taxon>Cellvibrionales</taxon>
        <taxon>Halieaceae</taxon>
        <taxon>Marimicrobium</taxon>
    </lineage>
</organism>
<dbReference type="Gene3D" id="3.20.20.140">
    <property type="entry name" value="Metal-dependent hydrolases"/>
    <property type="match status" value="1"/>
</dbReference>
<keyword evidence="4" id="KW-1185">Reference proteome</keyword>
<comment type="caution">
    <text evidence="3">The sequence shown here is derived from an EMBL/GenBank/DDBJ whole genome shotgun (WGS) entry which is preliminary data.</text>
</comment>
<accession>A0ABT3T5R1</accession>
<dbReference type="Pfam" id="PF12228">
    <property type="entry name" value="DUF3604"/>
    <property type="match status" value="1"/>
</dbReference>
<proteinExistence type="predicted"/>
<protein>
    <submittedName>
        <fullName evidence="3">DUF3604 domain-containing protein</fullName>
    </submittedName>
</protein>
<evidence type="ECO:0000313" key="3">
    <source>
        <dbReference type="EMBL" id="MCX2977620.1"/>
    </source>
</evidence>
<dbReference type="EMBL" id="SHNO01000001">
    <property type="protein sequence ID" value="MCX2977620.1"/>
    <property type="molecule type" value="Genomic_DNA"/>
</dbReference>
<reference evidence="3" key="1">
    <citation type="submission" date="2019-02" db="EMBL/GenBank/DDBJ databases">
        <authorList>
            <person name="Li S.-H."/>
        </authorList>
    </citation>
    <scope>NUCLEOTIDE SEQUENCE</scope>
    <source>
        <strain evidence="3">IMCC11814</strain>
    </source>
</reference>
<gene>
    <name evidence="3" type="ORF">EYC82_09665</name>
</gene>
<dbReference type="InterPro" id="IPR022028">
    <property type="entry name" value="DUF3604"/>
</dbReference>
<keyword evidence="2" id="KW-0732">Signal</keyword>
<feature type="region of interest" description="Disordered" evidence="1">
    <location>
        <begin position="29"/>
        <end position="56"/>
    </location>
</feature>
<dbReference type="RefSeq" id="WP_279249334.1">
    <property type="nucleotide sequence ID" value="NZ_SHNO01000001.1"/>
</dbReference>
<sequence>MDKRIITAVLATLLSTLLAVCAAASEPTPKSAFSADKTAPPAAKRPGSMPFSRTEEREPCADYDPLRRPHFGDLHVHTAWSFDASTQDTRNRPIDAYRFAMGKPMGIQPYDENDQPIRTIRIDRPLDFTAVTDHAAFLGEVRICTSPDEDGYWHPVCLVHRYLPQWSFLTFGAAGLSYKQRLGPCGENNETCLGKAADTWRDIRADTEQAYDRSSDCTFTSFHGYEWTAGLQTGQNLHHNVIFRNNTVPDHAKSWIETPSQVDLWDYLDQECVEGLPGCDAVVIPHNSNLSAGLMFETAYTGDDTATGTITAEEAQRRARWNTLFELMQHKGSSECDNRLPIWADEDACGFEKMGYDRFGGKNTGDVPFAKLGWAANLIGMEAPETVPPGEANFLRHGLKKGLQQQQELGANGFKFGLISSTDTHIAAPGLTMETNHPGHGGAGMGARDGLPVGLPDELEYNPGGHAVLYAEENSRDALFAAMQRREAYATSGTRPVVRFFGGWDYSDDLCESANMVSMGYTGGVPMGGDLLPRGESASAPRFVVSATMDSGTEEYPGNPLQRVQIIKGWYEQDELHERVIDVAGGANDARVDINNCETSGSGHTELCSVWEDPDFNPQAQAFYYTRVLENPSCRWSQRICANAGVRCDNPATIPPGMENCCVPEHRKVIQERAWSSPIWYTPAG</sequence>
<evidence type="ECO:0000313" key="4">
    <source>
        <dbReference type="Proteomes" id="UP001143304"/>
    </source>
</evidence>
<evidence type="ECO:0000256" key="2">
    <source>
        <dbReference type="SAM" id="SignalP"/>
    </source>
</evidence>
<evidence type="ECO:0000256" key="1">
    <source>
        <dbReference type="SAM" id="MobiDB-lite"/>
    </source>
</evidence>
<dbReference type="Proteomes" id="UP001143304">
    <property type="component" value="Unassembled WGS sequence"/>
</dbReference>
<feature type="signal peptide" evidence="2">
    <location>
        <begin position="1"/>
        <end position="24"/>
    </location>
</feature>
<feature type="chain" id="PRO_5045406771" evidence="2">
    <location>
        <begin position="25"/>
        <end position="685"/>
    </location>
</feature>